<dbReference type="GO" id="GO:0004040">
    <property type="term" value="F:amidase activity"/>
    <property type="evidence" value="ECO:0007669"/>
    <property type="project" value="InterPro"/>
</dbReference>
<evidence type="ECO:0000313" key="5">
    <source>
        <dbReference type="Proteomes" id="UP000426444"/>
    </source>
</evidence>
<dbReference type="InterPro" id="IPR002901">
    <property type="entry name" value="MGlyc_endo_b_GlcNAc-like_dom"/>
</dbReference>
<dbReference type="Pfam" id="PF01832">
    <property type="entry name" value="Glucosaminidase"/>
    <property type="match status" value="1"/>
</dbReference>
<dbReference type="EMBL" id="CP046457">
    <property type="protein sequence ID" value="QGT98839.1"/>
    <property type="molecule type" value="Genomic_DNA"/>
</dbReference>
<dbReference type="SUPFAM" id="SSF55383">
    <property type="entry name" value="Copper amine oxidase, domain N"/>
    <property type="match status" value="1"/>
</dbReference>
<dbReference type="InterPro" id="IPR036582">
    <property type="entry name" value="Mao_N_sf"/>
</dbReference>
<feature type="domain" description="Mannosyl-glycoprotein endo-beta-N-acetylglucosamidase-like" evidence="2">
    <location>
        <begin position="198"/>
        <end position="290"/>
    </location>
</feature>
<dbReference type="CDD" id="cd14686">
    <property type="entry name" value="bZIP"/>
    <property type="match status" value="1"/>
</dbReference>
<evidence type="ECO:0000259" key="2">
    <source>
        <dbReference type="Pfam" id="PF01832"/>
    </source>
</evidence>
<evidence type="ECO:0000256" key="1">
    <source>
        <dbReference type="SAM" id="Coils"/>
    </source>
</evidence>
<dbReference type="AlphaFoldDB" id="A0A6I6DGS4"/>
<dbReference type="RefSeq" id="WP_156202793.1">
    <property type="nucleotide sequence ID" value="NZ_CP046457.1"/>
</dbReference>
<feature type="coiled-coil region" evidence="1">
    <location>
        <begin position="370"/>
        <end position="400"/>
    </location>
</feature>
<evidence type="ECO:0008006" key="6">
    <source>
        <dbReference type="Google" id="ProtNLM"/>
    </source>
</evidence>
<evidence type="ECO:0000313" key="4">
    <source>
        <dbReference type="EMBL" id="QGT98839.1"/>
    </source>
</evidence>
<dbReference type="Gene3D" id="3.30.457.10">
    <property type="entry name" value="Copper amine oxidase-like, N-terminal domain"/>
    <property type="match status" value="1"/>
</dbReference>
<dbReference type="OrthoDB" id="9763643at2"/>
<feature type="domain" description="Copper amine oxidase-like N-terminal" evidence="3">
    <location>
        <begin position="39"/>
        <end position="89"/>
    </location>
</feature>
<dbReference type="InterPro" id="IPR012854">
    <property type="entry name" value="Cu_amine_oxidase-like_N"/>
</dbReference>
<organism evidence="4 5">
    <name type="scientific">Candidatus Syntrophocurvum alkaliphilum</name>
    <dbReference type="NCBI Taxonomy" id="2293317"/>
    <lineage>
        <taxon>Bacteria</taxon>
        <taxon>Bacillati</taxon>
        <taxon>Bacillota</taxon>
        <taxon>Clostridia</taxon>
        <taxon>Eubacteriales</taxon>
        <taxon>Syntrophomonadaceae</taxon>
        <taxon>Candidatus Syntrophocurvum</taxon>
    </lineage>
</organism>
<dbReference type="KEGG" id="salq:SYNTR_0246"/>
<reference evidence="5" key="1">
    <citation type="journal article" date="2019" name="Microbiology">
        <title>Complete Genome Sequence of an Uncultured Bacterium of the Candidate Phylum Bipolaricaulota.</title>
        <authorList>
            <person name="Kadnikov V.V."/>
            <person name="Mardanov A.V."/>
            <person name="Beletsky A.V."/>
            <person name="Frank Y.A."/>
            <person name="Karnachuk O.V."/>
            <person name="Ravin N.V."/>
        </authorList>
    </citation>
    <scope>NUCLEOTIDE SEQUENCE [LARGE SCALE GENOMIC DNA]</scope>
</reference>
<name>A0A6I6DGS4_9FIRM</name>
<sequence length="400" mass="45675">MSRFKYFKVIALVTFFAFMFPLLMFSKNVDANLPVKVFVDGVELETDVPPTIINDRTMVPLRAISEGLGMKVDWLEEDRYVIIETKKEETPKEILTSEEIFEQTIFGESFATSKQITKVALKEGVVRIYPNISDNELDYYVTRAQINVTADKNELTTEEVKLLNKIITKNSSEFKNLTSAKKDEYLSSIATTYYKLAQLYLDVGEDYGIRGDIAFFQAAHETGWWRFGGDAIVDQNNYCGLGTTGSVKTEEDIDIRGADPNRVWYKPDTKHGAFFDKPVTGVEAQMQHLFAYASTKSLPSDKELVSPRFRLVNRGSAPNWIDLGGKWAFPGYSRTSYSSLEEAMSANDTYGHTILKHYMKIPDLTKAVKELTLEQRIEQLEKENQELKLENERLRGLLYK</sequence>
<protein>
    <recommendedName>
        <fullName evidence="6">Copper amine oxidase-like N-terminal domain-containing protein</fullName>
    </recommendedName>
</protein>
<accession>A0A6I6DGS4</accession>
<dbReference type="Pfam" id="PF07833">
    <property type="entry name" value="Cu_amine_oxidN1"/>
    <property type="match status" value="1"/>
</dbReference>
<keyword evidence="5" id="KW-1185">Reference proteome</keyword>
<keyword evidence="1" id="KW-0175">Coiled coil</keyword>
<dbReference type="Proteomes" id="UP000426444">
    <property type="component" value="Chromosome"/>
</dbReference>
<proteinExistence type="predicted"/>
<evidence type="ECO:0000259" key="3">
    <source>
        <dbReference type="Pfam" id="PF07833"/>
    </source>
</evidence>
<gene>
    <name evidence="4" type="ORF">SYNTR_0246</name>
</gene>